<evidence type="ECO:0000259" key="9">
    <source>
        <dbReference type="SMART" id="SM00694"/>
    </source>
</evidence>
<dbReference type="GO" id="GO:0007031">
    <property type="term" value="P:peroxisome organization"/>
    <property type="evidence" value="ECO:0007669"/>
    <property type="project" value="TreeGrafter"/>
</dbReference>
<evidence type="ECO:0000256" key="4">
    <source>
        <dbReference type="ARBA" id="ARBA00023136"/>
    </source>
</evidence>
<evidence type="ECO:0000256" key="2">
    <source>
        <dbReference type="ARBA" id="ARBA00022692"/>
    </source>
</evidence>
<dbReference type="Pfam" id="PF06398">
    <property type="entry name" value="Pex24p"/>
    <property type="match status" value="1"/>
</dbReference>
<feature type="domain" description="Peroxin/Ferlin" evidence="9">
    <location>
        <begin position="404"/>
        <end position="437"/>
    </location>
</feature>
<evidence type="ECO:0000256" key="5">
    <source>
        <dbReference type="ARBA" id="ARBA00023140"/>
    </source>
</evidence>
<feature type="transmembrane region" description="Helical" evidence="7">
    <location>
        <begin position="209"/>
        <end position="228"/>
    </location>
</feature>
<dbReference type="AlphaFoldDB" id="A0AAV5S3F8"/>
<protein>
    <submittedName>
        <fullName evidence="10">Peroxisome biogenesis protein</fullName>
    </submittedName>
</protein>
<dbReference type="SMART" id="SM00693">
    <property type="entry name" value="DysFN"/>
    <property type="match status" value="1"/>
</dbReference>
<dbReference type="GO" id="GO:0005778">
    <property type="term" value="C:peroxisomal membrane"/>
    <property type="evidence" value="ECO:0007669"/>
    <property type="project" value="UniProtKB-SubCell"/>
</dbReference>
<dbReference type="InterPro" id="IPR006614">
    <property type="entry name" value="Peroxin/Ferlin"/>
</dbReference>
<dbReference type="PANTHER" id="PTHR31679">
    <property type="entry name" value="PEROXISOMAL MEMBRANE PROTEIN PEX30-RELATED"/>
    <property type="match status" value="1"/>
</dbReference>
<name>A0AAV5S3F8_MAUHU</name>
<feature type="compositionally biased region" description="Acidic residues" evidence="6">
    <location>
        <begin position="503"/>
        <end position="521"/>
    </location>
</feature>
<dbReference type="InterPro" id="IPR010482">
    <property type="entry name" value="TECPR1-like_DysF"/>
</dbReference>
<keyword evidence="2 7" id="KW-0812">Transmembrane</keyword>
<feature type="region of interest" description="Disordered" evidence="6">
    <location>
        <begin position="1"/>
        <end position="50"/>
    </location>
</feature>
<feature type="transmembrane region" description="Helical" evidence="7">
    <location>
        <begin position="147"/>
        <end position="163"/>
    </location>
</feature>
<feature type="compositionally biased region" description="Basic and acidic residues" evidence="6">
    <location>
        <begin position="522"/>
        <end position="534"/>
    </location>
</feature>
<evidence type="ECO:0000256" key="3">
    <source>
        <dbReference type="ARBA" id="ARBA00022989"/>
    </source>
</evidence>
<feature type="compositionally biased region" description="Polar residues" evidence="6">
    <location>
        <begin position="475"/>
        <end position="493"/>
    </location>
</feature>
<comment type="subcellular location">
    <subcellularLocation>
        <location evidence="1">Peroxisome membrane</location>
        <topology evidence="1">Multi-pass membrane protein</topology>
    </subcellularLocation>
</comment>
<keyword evidence="3 7" id="KW-1133">Transmembrane helix</keyword>
<keyword evidence="4 7" id="KW-0472">Membrane</keyword>
<organism evidence="10 11">
    <name type="scientific">Maudiozyma humilis</name>
    <name type="common">Sour dough yeast</name>
    <name type="synonym">Kazachstania humilis</name>
    <dbReference type="NCBI Taxonomy" id="51915"/>
    <lineage>
        <taxon>Eukaryota</taxon>
        <taxon>Fungi</taxon>
        <taxon>Dikarya</taxon>
        <taxon>Ascomycota</taxon>
        <taxon>Saccharomycotina</taxon>
        <taxon>Saccharomycetes</taxon>
        <taxon>Saccharomycetales</taxon>
        <taxon>Saccharomycetaceae</taxon>
        <taxon>Maudiozyma</taxon>
    </lineage>
</organism>
<evidence type="ECO:0000256" key="1">
    <source>
        <dbReference type="ARBA" id="ARBA00004585"/>
    </source>
</evidence>
<sequence length="534" mass="60396">MIPGNTDVNSRIDSRVDSRTGSSPGPTRERSATVPSPMMSGHSQGSGISSHRMESALKKRYRRKQSSRHVYGDSNEYFDDSSIDSSPLLSSTPPNVSKALIKLYPYLIVADKALSLLTWTCDERWPNYLSIACFVTMTVYFDFLVKYFGQLIIIALLWLYSVMDKSVTRTVSAYPTLDDIIHVMSRVSKKADLILAPVRVLSVQDIKRLFFTITFFLPLYVAISLFVITPRKLFMLGGIYTLTYHSPVCRLLRRALWNMRIVRLFSFYITGLDLGGINKHQGIFITVSEQMRSANMDKAGGSYTRSPGDKAKAIRFTYALYENQRRWLGIGWTSSMLSYERAAWTDAYLNPAPSPVHFKLPDDDSEMIWQWLDESWSLDMTNDGAIQLGSTQPRLRTHPGPNVGFVYTDNTWNKPSVGDIFSKYTRRRRWVRTAELVNTSLLDSPDTKVLDFDDSAESETPATDKQLRLAVSDPPATSSDGRGRSVSFSNVQNVRFIPASESSFEETEAEPDTEPDTESDNEVQHCRRSDIDAL</sequence>
<comment type="caution">
    <text evidence="10">The sequence shown here is derived from an EMBL/GenBank/DDBJ whole genome shotgun (WGS) entry which is preliminary data.</text>
</comment>
<gene>
    <name evidence="10" type="ORF">DAKH74_044080</name>
</gene>
<feature type="region of interest" description="Disordered" evidence="6">
    <location>
        <begin position="470"/>
        <end position="534"/>
    </location>
</feature>
<evidence type="ECO:0000313" key="11">
    <source>
        <dbReference type="Proteomes" id="UP001377567"/>
    </source>
</evidence>
<dbReference type="SMART" id="SM00694">
    <property type="entry name" value="DysFC"/>
    <property type="match status" value="1"/>
</dbReference>
<proteinExistence type="predicted"/>
<evidence type="ECO:0000256" key="6">
    <source>
        <dbReference type="SAM" id="MobiDB-lite"/>
    </source>
</evidence>
<dbReference type="PANTHER" id="PTHR31679:SF2">
    <property type="entry name" value="PEROXISOMAL MEMBRANE PROTEIN PEX30-RELATED"/>
    <property type="match status" value="1"/>
</dbReference>
<reference evidence="10 11" key="1">
    <citation type="journal article" date="2023" name="Elife">
        <title>Identification of key yeast species and microbe-microbe interactions impacting larval growth of Drosophila in the wild.</title>
        <authorList>
            <person name="Mure A."/>
            <person name="Sugiura Y."/>
            <person name="Maeda R."/>
            <person name="Honda K."/>
            <person name="Sakurai N."/>
            <person name="Takahashi Y."/>
            <person name="Watada M."/>
            <person name="Katoh T."/>
            <person name="Gotoh A."/>
            <person name="Gotoh Y."/>
            <person name="Taniguchi I."/>
            <person name="Nakamura K."/>
            <person name="Hayashi T."/>
            <person name="Katayama T."/>
            <person name="Uemura T."/>
            <person name="Hattori Y."/>
        </authorList>
    </citation>
    <scope>NUCLEOTIDE SEQUENCE [LARGE SCALE GENOMIC DNA]</scope>
    <source>
        <strain evidence="10 11">KH-74</strain>
    </source>
</reference>
<keyword evidence="11" id="KW-1185">Reference proteome</keyword>
<evidence type="ECO:0000259" key="8">
    <source>
        <dbReference type="SMART" id="SM00693"/>
    </source>
</evidence>
<feature type="domain" description="Peroxin/Ferlin" evidence="8">
    <location>
        <begin position="313"/>
        <end position="379"/>
    </location>
</feature>
<accession>A0AAV5S3F8</accession>
<dbReference type="InterPro" id="IPR052646">
    <property type="entry name" value="Peroxisomal_PEX28-32"/>
</dbReference>
<evidence type="ECO:0000256" key="7">
    <source>
        <dbReference type="SAM" id="Phobius"/>
    </source>
</evidence>
<keyword evidence="5" id="KW-0576">Peroxisome</keyword>
<evidence type="ECO:0000313" key="10">
    <source>
        <dbReference type="EMBL" id="GMM57792.1"/>
    </source>
</evidence>
<dbReference type="Proteomes" id="UP001377567">
    <property type="component" value="Unassembled WGS sequence"/>
</dbReference>
<feature type="compositionally biased region" description="Low complexity" evidence="6">
    <location>
        <begin position="40"/>
        <end position="50"/>
    </location>
</feature>
<dbReference type="EMBL" id="BTGD01000016">
    <property type="protein sequence ID" value="GMM57792.1"/>
    <property type="molecule type" value="Genomic_DNA"/>
</dbReference>